<sequence length="211" mass="22706">MIMHATHGTSNRAPLALVLTALLLLAQVACVPRTPVPPAAGPGAPPAANLDALDVDTAYTEGLQAFWNGNYGGAAALFESSARRVEDQLLRSKALFGLACARLAAVENAEDLKAARAAWQEWEAASGGDACPADPRMVTPFLTKARLFAPPKEQREPKPQAAPAPRPSAGEQDMAKRLQEKEKEVQLLQKQIKALETIHREIQEKKKMTAQ</sequence>
<feature type="region of interest" description="Disordered" evidence="1">
    <location>
        <begin position="148"/>
        <end position="183"/>
    </location>
</feature>
<dbReference type="EMBL" id="DSRP01000718">
    <property type="protein sequence ID" value="HGG93327.1"/>
    <property type="molecule type" value="Genomic_DNA"/>
</dbReference>
<protein>
    <submittedName>
        <fullName evidence="2">Uncharacterized protein</fullName>
    </submittedName>
</protein>
<evidence type="ECO:0000256" key="1">
    <source>
        <dbReference type="SAM" id="MobiDB-lite"/>
    </source>
</evidence>
<accession>A0A7C4AIA7</accession>
<comment type="caution">
    <text evidence="2">The sequence shown here is derived from an EMBL/GenBank/DDBJ whole genome shotgun (WGS) entry which is preliminary data.</text>
</comment>
<evidence type="ECO:0000313" key="2">
    <source>
        <dbReference type="EMBL" id="HGG93327.1"/>
    </source>
</evidence>
<organism evidence="2">
    <name type="scientific">Fundidesulfovibrio putealis</name>
    <dbReference type="NCBI Taxonomy" id="270496"/>
    <lineage>
        <taxon>Bacteria</taxon>
        <taxon>Pseudomonadati</taxon>
        <taxon>Thermodesulfobacteriota</taxon>
        <taxon>Desulfovibrionia</taxon>
        <taxon>Desulfovibrionales</taxon>
        <taxon>Desulfovibrionaceae</taxon>
        <taxon>Fundidesulfovibrio</taxon>
    </lineage>
</organism>
<dbReference type="AlphaFoldDB" id="A0A7C4AIA7"/>
<name>A0A7C4AIA7_9BACT</name>
<gene>
    <name evidence="2" type="ORF">ENR59_10320</name>
</gene>
<proteinExistence type="predicted"/>
<reference evidence="2" key="1">
    <citation type="journal article" date="2020" name="mSystems">
        <title>Genome- and Community-Level Interaction Insights into Carbon Utilization and Element Cycling Functions of Hydrothermarchaeota in Hydrothermal Sediment.</title>
        <authorList>
            <person name="Zhou Z."/>
            <person name="Liu Y."/>
            <person name="Xu W."/>
            <person name="Pan J."/>
            <person name="Luo Z.H."/>
            <person name="Li M."/>
        </authorList>
    </citation>
    <scope>NUCLEOTIDE SEQUENCE [LARGE SCALE GENOMIC DNA]</scope>
    <source>
        <strain evidence="2">SpSt-413</strain>
    </source>
</reference>
<feature type="compositionally biased region" description="Basic and acidic residues" evidence="1">
    <location>
        <begin position="173"/>
        <end position="183"/>
    </location>
</feature>